<dbReference type="InterPro" id="IPR014720">
    <property type="entry name" value="dsRBD_dom"/>
</dbReference>
<dbReference type="GO" id="GO:0070920">
    <property type="term" value="P:regulation of regulatory ncRNA processing"/>
    <property type="evidence" value="ECO:0007669"/>
    <property type="project" value="TreeGrafter"/>
</dbReference>
<dbReference type="GO" id="GO:0030422">
    <property type="term" value="P:siRNA processing"/>
    <property type="evidence" value="ECO:0007669"/>
    <property type="project" value="TreeGrafter"/>
</dbReference>
<accession>A0A6P4Y4Y2</accession>
<dbReference type="PROSITE" id="PS50137">
    <property type="entry name" value="DS_RBD"/>
    <property type="match status" value="3"/>
</dbReference>
<dbReference type="AlphaFoldDB" id="A0A6P4Y4Y2"/>
<dbReference type="PANTHER" id="PTHR46205:SF3">
    <property type="entry name" value="LOQUACIOUS, ISOFORM B"/>
    <property type="match status" value="1"/>
</dbReference>
<dbReference type="CDD" id="cd19862">
    <property type="entry name" value="DSRM_PRKRA-like_rpt1"/>
    <property type="match status" value="1"/>
</dbReference>
<evidence type="ECO:0000313" key="6">
    <source>
        <dbReference type="RefSeq" id="XP_019613757.1"/>
    </source>
</evidence>
<dbReference type="SUPFAM" id="SSF54768">
    <property type="entry name" value="dsRNA-binding domain-like"/>
    <property type="match status" value="3"/>
</dbReference>
<dbReference type="PANTHER" id="PTHR46205">
    <property type="entry name" value="LOQUACIOUS, ISOFORM B"/>
    <property type="match status" value="1"/>
</dbReference>
<protein>
    <submittedName>
        <fullName evidence="6">RISC-loading complex subunit tarbp2-like isoform X1</fullName>
    </submittedName>
</protein>
<dbReference type="GO" id="GO:0035197">
    <property type="term" value="F:siRNA binding"/>
    <property type="evidence" value="ECO:0007669"/>
    <property type="project" value="TreeGrafter"/>
</dbReference>
<dbReference type="Gene3D" id="3.30.160.20">
    <property type="match status" value="3"/>
</dbReference>
<sequence>MSTMGHQKTPISLLQELSTHMGKTAQYDLIATEGAAHQQTFVFRVTVGEVVATGAGLSKKAAKHKAAESALNIIQGKVTPEEANNMSHLHTTAGEQSCPVPPSTYSESGGVLTPPDNPIGQLQELVVERGWRLPEYIVISEQGPPHCKEFTIQVKVEKFKDTGTGSSKKAAKRSAAGVLLTRLREIPPDQQDMVRDADIDEDSVPFVVRDNKTGVKPMHSARIGITWATLRNSAGEKITRLKSTSLSTPNSNYCQLLQELAEEQNFEVEYLDIAGMFAAEELSASSLHQCLVQLTTQPVTVCHGQGHTRDEAHAHAAHNALQYLKLMVRRA</sequence>
<dbReference type="GO" id="GO:0005737">
    <property type="term" value="C:cytoplasm"/>
    <property type="evidence" value="ECO:0007669"/>
    <property type="project" value="TreeGrafter"/>
</dbReference>
<dbReference type="OrthoDB" id="10056847at2759"/>
<reference evidence="6" key="1">
    <citation type="submission" date="2025-08" db="UniProtKB">
        <authorList>
            <consortium name="RefSeq"/>
        </authorList>
    </citation>
    <scope>IDENTIFICATION</scope>
    <source>
        <tissue evidence="6">Gonad</tissue>
    </source>
</reference>
<dbReference type="InterPro" id="IPR051247">
    <property type="entry name" value="RLC_Component"/>
</dbReference>
<evidence type="ECO:0000313" key="5">
    <source>
        <dbReference type="Proteomes" id="UP000515135"/>
    </source>
</evidence>
<dbReference type="CDD" id="cd19864">
    <property type="entry name" value="DSRM_PRKRA-like_rpt3"/>
    <property type="match status" value="1"/>
</dbReference>
<gene>
    <name evidence="6" type="primary">LOC109461797</name>
</gene>
<proteinExistence type="predicted"/>
<evidence type="ECO:0000259" key="4">
    <source>
        <dbReference type="PROSITE" id="PS50137"/>
    </source>
</evidence>
<keyword evidence="1 2" id="KW-0694">RNA-binding</keyword>
<dbReference type="GO" id="GO:0005634">
    <property type="term" value="C:nucleus"/>
    <property type="evidence" value="ECO:0007669"/>
    <property type="project" value="TreeGrafter"/>
</dbReference>
<dbReference type="GeneID" id="109461797"/>
<dbReference type="CDD" id="cd19863">
    <property type="entry name" value="DSRM_PRKRA-like_rpt2"/>
    <property type="match status" value="1"/>
</dbReference>
<dbReference type="GO" id="GO:0016442">
    <property type="term" value="C:RISC complex"/>
    <property type="evidence" value="ECO:0007669"/>
    <property type="project" value="TreeGrafter"/>
</dbReference>
<dbReference type="SMART" id="SM00358">
    <property type="entry name" value="DSRM"/>
    <property type="match status" value="3"/>
</dbReference>
<evidence type="ECO:0000256" key="3">
    <source>
        <dbReference type="SAM" id="MobiDB-lite"/>
    </source>
</evidence>
<dbReference type="RefSeq" id="XP_019613757.1">
    <property type="nucleotide sequence ID" value="XM_019758198.1"/>
</dbReference>
<dbReference type="Pfam" id="PF00035">
    <property type="entry name" value="dsrm"/>
    <property type="match status" value="2"/>
</dbReference>
<evidence type="ECO:0000256" key="2">
    <source>
        <dbReference type="PROSITE-ProRule" id="PRU00266"/>
    </source>
</evidence>
<dbReference type="FunFam" id="3.30.160.20:FF:000007">
    <property type="entry name" value="Double-stranded RNA-binding protein Staufen homolog 1"/>
    <property type="match status" value="2"/>
</dbReference>
<keyword evidence="5" id="KW-1185">Reference proteome</keyword>
<name>A0A6P4Y4Y2_BRABE</name>
<dbReference type="GO" id="GO:0003725">
    <property type="term" value="F:double-stranded RNA binding"/>
    <property type="evidence" value="ECO:0007669"/>
    <property type="project" value="TreeGrafter"/>
</dbReference>
<dbReference type="Proteomes" id="UP000515135">
    <property type="component" value="Unplaced"/>
</dbReference>
<organism evidence="5 6">
    <name type="scientific">Branchiostoma belcheri</name>
    <name type="common">Amphioxus</name>
    <dbReference type="NCBI Taxonomy" id="7741"/>
    <lineage>
        <taxon>Eukaryota</taxon>
        <taxon>Metazoa</taxon>
        <taxon>Chordata</taxon>
        <taxon>Cephalochordata</taxon>
        <taxon>Leptocardii</taxon>
        <taxon>Amphioxiformes</taxon>
        <taxon>Branchiostomatidae</taxon>
        <taxon>Branchiostoma</taxon>
    </lineage>
</organism>
<dbReference type="GO" id="GO:0070578">
    <property type="term" value="C:RISC-loading complex"/>
    <property type="evidence" value="ECO:0007669"/>
    <property type="project" value="TreeGrafter"/>
</dbReference>
<feature type="domain" description="DRBM" evidence="4">
    <location>
        <begin position="9"/>
        <end position="76"/>
    </location>
</feature>
<feature type="region of interest" description="Disordered" evidence="3">
    <location>
        <begin position="92"/>
        <end position="115"/>
    </location>
</feature>
<evidence type="ECO:0000256" key="1">
    <source>
        <dbReference type="ARBA" id="ARBA00022884"/>
    </source>
</evidence>
<dbReference type="KEGG" id="bbel:109461797"/>
<feature type="domain" description="DRBM" evidence="4">
    <location>
        <begin position="252"/>
        <end position="326"/>
    </location>
</feature>
<feature type="domain" description="DRBM" evidence="4">
    <location>
        <begin position="117"/>
        <end position="185"/>
    </location>
</feature>